<name>A0A6B9FEM2_9HYPH</name>
<protein>
    <submittedName>
        <fullName evidence="1">Uncharacterized protein</fullName>
    </submittedName>
</protein>
<accession>A0A6B9FEM2</accession>
<dbReference type="EMBL" id="CP043538">
    <property type="protein sequence ID" value="QGY01513.1"/>
    <property type="molecule type" value="Genomic_DNA"/>
</dbReference>
<organism evidence="1 2">
    <name type="scientific">Methylobacterium mesophilicum SR1.6/6</name>
    <dbReference type="NCBI Taxonomy" id="908290"/>
    <lineage>
        <taxon>Bacteria</taxon>
        <taxon>Pseudomonadati</taxon>
        <taxon>Pseudomonadota</taxon>
        <taxon>Alphaproteobacteria</taxon>
        <taxon>Hyphomicrobiales</taxon>
        <taxon>Methylobacteriaceae</taxon>
        <taxon>Methylobacterium</taxon>
    </lineage>
</organism>
<dbReference type="OrthoDB" id="8002707at2"/>
<dbReference type="Proteomes" id="UP000012488">
    <property type="component" value="Chromosome"/>
</dbReference>
<evidence type="ECO:0000313" key="2">
    <source>
        <dbReference type="Proteomes" id="UP000012488"/>
    </source>
</evidence>
<evidence type="ECO:0000313" key="1">
    <source>
        <dbReference type="EMBL" id="QGY01513.1"/>
    </source>
</evidence>
<dbReference type="RefSeq" id="WP_010683237.1">
    <property type="nucleotide sequence ID" value="NZ_CP043538.1"/>
</dbReference>
<dbReference type="AlphaFoldDB" id="A0A6B9FEM2"/>
<sequence length="112" mass="12158">MPAPSHVRAAQAADNRITRVLLMAEVMQRQEASTGACTYADLCAAGFAEAEIEAYRDDARRLIGGLDHVPEILPPGRVEGKMLVAQAQAIRARRESAYRVPAIELESEARVA</sequence>
<reference evidence="1 2" key="1">
    <citation type="journal article" date="2012" name="Genet. Mol. Biol.">
        <title>Analysis of 16S rRNA and mxaF genes revealing insights into Methylobacterium niche-specific plant association.</title>
        <authorList>
            <person name="Dourado M.N."/>
            <person name="Andreote F.D."/>
            <person name="Dini-Andreote F."/>
            <person name="Conti R."/>
            <person name="Araujo J.M."/>
            <person name="Araujo W.L."/>
        </authorList>
    </citation>
    <scope>NUCLEOTIDE SEQUENCE [LARGE SCALE GENOMIC DNA]</scope>
    <source>
        <strain evidence="1 2">SR1.6/6</strain>
    </source>
</reference>
<gene>
    <name evidence="1" type="ORF">MMSR116_06035</name>
</gene>
<reference evidence="1 2" key="2">
    <citation type="journal article" date="2013" name="Genome Announc.">
        <title>Draft Genome Sequence of Methylobacterium mesophilicum Strain SR1.6/6, Isolated from Citrus sinensis.</title>
        <authorList>
            <person name="Marinho Almeida D."/>
            <person name="Dini-Andreote F."/>
            <person name="Camargo Neves A.A."/>
            <person name="Juca Ramos R.T."/>
            <person name="Andreote F.D."/>
            <person name="Carneiro A.R."/>
            <person name="Oliveira de Souza Lima A."/>
            <person name="Caracciolo Gomes de Sa P.H."/>
            <person name="Ribeiro Barbosa M.S."/>
            <person name="Araujo W.L."/>
            <person name="Silva A."/>
        </authorList>
    </citation>
    <scope>NUCLEOTIDE SEQUENCE [LARGE SCALE GENOMIC DNA]</scope>
    <source>
        <strain evidence="1 2">SR1.6/6</strain>
    </source>
</reference>
<dbReference type="KEGG" id="mmes:MMSR116_06035"/>
<proteinExistence type="predicted"/>